<dbReference type="EMBL" id="FMJY01000009">
    <property type="protein sequence ID" value="SCO90083.1"/>
    <property type="molecule type" value="Genomic_DNA"/>
</dbReference>
<gene>
    <name evidence="1" type="ORF">FRV6_14211</name>
</gene>
<protein>
    <submittedName>
        <fullName evidence="1">Uncharacterized protein</fullName>
    </submittedName>
</protein>
<evidence type="ECO:0000313" key="1">
    <source>
        <dbReference type="EMBL" id="SCO90083.1"/>
    </source>
</evidence>
<reference evidence="2" key="1">
    <citation type="submission" date="2016-09" db="EMBL/GenBank/DDBJ databases">
        <authorList>
            <person name="Guldener U."/>
        </authorList>
    </citation>
    <scope>NUCLEOTIDE SEQUENCE [LARGE SCALE GENOMIC DNA]</scope>
    <source>
        <strain evidence="2">V64-1</strain>
    </source>
</reference>
<sequence length="8" mass="979">MINLLKTF</sequence>
<accession>A0A2H3TN74</accession>
<name>A0A2H3TN74_FUSOX</name>
<evidence type="ECO:0000313" key="2">
    <source>
        <dbReference type="Proteomes" id="UP000219369"/>
    </source>
</evidence>
<organism evidence="1 2">
    <name type="scientific">Fusarium oxysporum</name>
    <name type="common">Fusarium vascular wilt</name>
    <dbReference type="NCBI Taxonomy" id="5507"/>
    <lineage>
        <taxon>Eukaryota</taxon>
        <taxon>Fungi</taxon>
        <taxon>Dikarya</taxon>
        <taxon>Ascomycota</taxon>
        <taxon>Pezizomycotina</taxon>
        <taxon>Sordariomycetes</taxon>
        <taxon>Hypocreomycetidae</taxon>
        <taxon>Hypocreales</taxon>
        <taxon>Nectriaceae</taxon>
        <taxon>Fusarium</taxon>
        <taxon>Fusarium oxysporum species complex</taxon>
    </lineage>
</organism>
<proteinExistence type="predicted"/>
<dbReference type="Proteomes" id="UP000219369">
    <property type="component" value="Unassembled WGS sequence"/>
</dbReference>